<organism evidence="2 3">
    <name type="scientific">Theileria equi strain WA</name>
    <dbReference type="NCBI Taxonomy" id="1537102"/>
    <lineage>
        <taxon>Eukaryota</taxon>
        <taxon>Sar</taxon>
        <taxon>Alveolata</taxon>
        <taxon>Apicomplexa</taxon>
        <taxon>Aconoidasida</taxon>
        <taxon>Piroplasmida</taxon>
        <taxon>Theileriidae</taxon>
        <taxon>Theileria</taxon>
    </lineage>
</organism>
<reference evidence="2 3" key="1">
    <citation type="journal article" date="2012" name="BMC Genomics">
        <title>Comparative genomic analysis and phylogenetic position of Theileria equi.</title>
        <authorList>
            <person name="Kappmeyer L.S."/>
            <person name="Thiagarajan M."/>
            <person name="Herndon D.R."/>
            <person name="Ramsay J.D."/>
            <person name="Caler E."/>
            <person name="Djikeng A."/>
            <person name="Gillespie J.J."/>
            <person name="Lau A.O."/>
            <person name="Roalson E.H."/>
            <person name="Silva J.C."/>
            <person name="Silva M.G."/>
            <person name="Suarez C.E."/>
            <person name="Ueti M.W."/>
            <person name="Nene V.M."/>
            <person name="Mealey R.H."/>
            <person name="Knowles D.P."/>
            <person name="Brayton K.A."/>
        </authorList>
    </citation>
    <scope>NUCLEOTIDE SEQUENCE [LARGE SCALE GENOMIC DNA]</scope>
    <source>
        <strain evidence="2 3">WA</strain>
    </source>
</reference>
<evidence type="ECO:0000313" key="3">
    <source>
        <dbReference type="Proteomes" id="UP000031512"/>
    </source>
</evidence>
<name>L0AXG5_THEEQ</name>
<dbReference type="GeneID" id="15805939"/>
<proteinExistence type="predicted"/>
<dbReference type="RefSeq" id="XP_004829265.1">
    <property type="nucleotide sequence ID" value="XM_004829208.1"/>
</dbReference>
<keyword evidence="1" id="KW-0732">Signal</keyword>
<accession>L0AXG5</accession>
<feature type="chain" id="PRO_5003939884" evidence="1">
    <location>
        <begin position="19"/>
        <end position="273"/>
    </location>
</feature>
<dbReference type="AlphaFoldDB" id="L0AXG5"/>
<dbReference type="Pfam" id="PF04385">
    <property type="entry name" value="FAINT"/>
    <property type="match status" value="1"/>
</dbReference>
<dbReference type="EMBL" id="CP001669">
    <property type="protein sequence ID" value="AFZ79599.1"/>
    <property type="molecule type" value="Genomic_DNA"/>
</dbReference>
<keyword evidence="3" id="KW-1185">Reference proteome</keyword>
<gene>
    <name evidence="2" type="ORF">BEWA_024480</name>
</gene>
<feature type="signal peptide" evidence="1">
    <location>
        <begin position="1"/>
        <end position="18"/>
    </location>
</feature>
<dbReference type="Proteomes" id="UP000031512">
    <property type="component" value="Chromosome 1"/>
</dbReference>
<dbReference type="VEuPathDB" id="PiroplasmaDB:BEWA_024480"/>
<protein>
    <submittedName>
        <fullName evidence="2">Signal peptide-containing protein</fullName>
    </submittedName>
</protein>
<sequence>MKSIALALLFSLASKAGAEVSPAVLDLLQLDKAQAVVSDASHGDLKYKLVTAHHDSHLTRITEGQQTVWEGELYHKECDTVIVHLDKQGKEFLVNVGVKGPKETHHEYFEKKNGSYRSVNGLAYTDAIGNSVLDEVKSASLDISAVQEDMDAFQVGSVAENGVESKLFTAKFQHACTEVRDGSQGIWKAGDEEKASLVAFHECGHCAHVHVTVVHPSREAQEFCFEKKGESWQLGTCPELRSCKAECSCQDCQGKCCSETNLRGDPLFQLPGV</sequence>
<dbReference type="InterPro" id="IPR007480">
    <property type="entry name" value="DUF529"/>
</dbReference>
<evidence type="ECO:0000313" key="2">
    <source>
        <dbReference type="EMBL" id="AFZ79599.1"/>
    </source>
</evidence>
<evidence type="ECO:0000256" key="1">
    <source>
        <dbReference type="SAM" id="SignalP"/>
    </source>
</evidence>
<dbReference type="KEGG" id="beq:BEWA_024480"/>